<keyword evidence="9" id="KW-1185">Reference proteome</keyword>
<proteinExistence type="inferred from homology"/>
<evidence type="ECO:0000313" key="6">
    <source>
        <dbReference type="EMBL" id="QUO40455.1"/>
    </source>
</evidence>
<feature type="transmembrane region" description="Helical" evidence="2">
    <location>
        <begin position="12"/>
        <end position="35"/>
    </location>
</feature>
<keyword evidence="2" id="KW-1133">Transmembrane helix</keyword>
<dbReference type="Proteomes" id="UP000677234">
    <property type="component" value="Chromosome"/>
</dbReference>
<gene>
    <name evidence="4" type="ORF">JD108_15900</name>
    <name evidence="5" type="ORF">JD108_16430</name>
    <name evidence="6" type="ORF">KDJ56_15845</name>
    <name evidence="7" type="ORF">KDJ56_16375</name>
</gene>
<evidence type="ECO:0000313" key="9">
    <source>
        <dbReference type="Proteomes" id="UP000677234"/>
    </source>
</evidence>
<organism evidence="5 8">
    <name type="scientific">Brevibacillus composti</name>
    <dbReference type="NCBI Taxonomy" id="2796470"/>
    <lineage>
        <taxon>Bacteria</taxon>
        <taxon>Bacillati</taxon>
        <taxon>Bacillota</taxon>
        <taxon>Bacilli</taxon>
        <taxon>Bacillales</taxon>
        <taxon>Paenibacillaceae</taxon>
        <taxon>Brevibacillus</taxon>
    </lineage>
</organism>
<feature type="transmembrane region" description="Helical" evidence="2">
    <location>
        <begin position="161"/>
        <end position="180"/>
    </location>
</feature>
<dbReference type="EMBL" id="CP066308">
    <property type="protein sequence ID" value="QQE73374.1"/>
    <property type="molecule type" value="Genomic_DNA"/>
</dbReference>
<keyword evidence="2" id="KW-0472">Membrane</keyword>
<dbReference type="PANTHER" id="PTHR42709:SF11">
    <property type="entry name" value="DEDA FAMILY PROTEIN"/>
    <property type="match status" value="1"/>
</dbReference>
<feature type="domain" description="VTT" evidence="3">
    <location>
        <begin position="51"/>
        <end position="146"/>
    </location>
</feature>
<dbReference type="Pfam" id="PF09335">
    <property type="entry name" value="VTT_dom"/>
    <property type="match status" value="1"/>
</dbReference>
<dbReference type="EMBL" id="CP073708">
    <property type="protein sequence ID" value="QUO40455.1"/>
    <property type="molecule type" value="Genomic_DNA"/>
</dbReference>
<evidence type="ECO:0000256" key="2">
    <source>
        <dbReference type="SAM" id="Phobius"/>
    </source>
</evidence>
<dbReference type="RefSeq" id="WP_198827000.1">
    <property type="nucleotide sequence ID" value="NZ_CP066308.1"/>
</dbReference>
<evidence type="ECO:0000256" key="1">
    <source>
        <dbReference type="ARBA" id="ARBA00010792"/>
    </source>
</evidence>
<comment type="similarity">
    <text evidence="1">Belongs to the DedA family.</text>
</comment>
<dbReference type="EMBL" id="CP073708">
    <property type="protein sequence ID" value="QUO40548.1"/>
    <property type="molecule type" value="Genomic_DNA"/>
</dbReference>
<keyword evidence="2" id="KW-0812">Transmembrane</keyword>
<dbReference type="EMBL" id="CP066308">
    <property type="protein sequence ID" value="QQE73466.1"/>
    <property type="molecule type" value="Genomic_DNA"/>
</dbReference>
<feature type="transmembrane region" description="Helical" evidence="2">
    <location>
        <begin position="100"/>
        <end position="121"/>
    </location>
</feature>
<dbReference type="AlphaFoldDB" id="A0A7T5EIZ4"/>
<reference evidence="6" key="2">
    <citation type="submission" date="2021-04" db="EMBL/GenBank/DDBJ databases">
        <title>Brevibacillus composti FJAT-54423, complete genome.</title>
        <authorList>
            <person name="Tang R."/>
        </authorList>
    </citation>
    <scope>NUCLEOTIDE SEQUENCE</scope>
    <source>
        <strain evidence="6">FJAT-54424</strain>
    </source>
</reference>
<dbReference type="GO" id="GO:0005886">
    <property type="term" value="C:plasma membrane"/>
    <property type="evidence" value="ECO:0007669"/>
    <property type="project" value="TreeGrafter"/>
</dbReference>
<feature type="transmembrane region" description="Helical" evidence="2">
    <location>
        <begin position="47"/>
        <end position="68"/>
    </location>
</feature>
<dbReference type="PANTHER" id="PTHR42709">
    <property type="entry name" value="ALKALINE PHOSPHATASE LIKE PROTEIN"/>
    <property type="match status" value="1"/>
</dbReference>
<dbReference type="Proteomes" id="UP000595847">
    <property type="component" value="Chromosome"/>
</dbReference>
<feature type="transmembrane region" description="Helical" evidence="2">
    <location>
        <begin position="128"/>
        <end position="149"/>
    </location>
</feature>
<protein>
    <submittedName>
        <fullName evidence="5">DedA family protein</fullName>
    </submittedName>
</protein>
<dbReference type="KEGG" id="bcop:JD108_15900"/>
<evidence type="ECO:0000313" key="5">
    <source>
        <dbReference type="EMBL" id="QQE73466.1"/>
    </source>
</evidence>
<sequence>MFEQITQAFMQYGIWGLFGLSFLDSFIVPVPPFFLQIAMSLIDPSSALRYATIAFTGSILGAPMGYILGKWLGKPILKKILPEKWTALATEQFDKNGDTAVLIGAFTPIPFKVFTILSGVFNYSLTKLMLFAILGRGIKFYLIGVLFHLYGKHAKVLLDEYLEISVLGIGAIVAIAWFIWNKRKKKKLA</sequence>
<name>A0A7T5EIZ4_9BACL</name>
<dbReference type="InterPro" id="IPR032816">
    <property type="entry name" value="VTT_dom"/>
</dbReference>
<reference evidence="5 8" key="1">
    <citation type="submission" date="2020-12" db="EMBL/GenBank/DDBJ databases">
        <title>strain FJAT-54423T represents a novel species of the genus Brevibacillus.</title>
        <authorList>
            <person name="Tang R."/>
        </authorList>
    </citation>
    <scope>NUCLEOTIDE SEQUENCE [LARGE SCALE GENOMIC DNA]</scope>
    <source>
        <strain evidence="5 8">FJAT-54423</strain>
    </source>
</reference>
<dbReference type="InterPro" id="IPR051311">
    <property type="entry name" value="DedA_domain"/>
</dbReference>
<accession>A0A7T5EIZ4</accession>
<evidence type="ECO:0000259" key="3">
    <source>
        <dbReference type="Pfam" id="PF09335"/>
    </source>
</evidence>
<dbReference type="KEGG" id="bcop:JD108_16430"/>
<evidence type="ECO:0000313" key="8">
    <source>
        <dbReference type="Proteomes" id="UP000595847"/>
    </source>
</evidence>
<evidence type="ECO:0000313" key="7">
    <source>
        <dbReference type="EMBL" id="QUO40548.1"/>
    </source>
</evidence>
<evidence type="ECO:0000313" key="4">
    <source>
        <dbReference type="EMBL" id="QQE73374.1"/>
    </source>
</evidence>